<feature type="region of interest" description="Disordered" evidence="2">
    <location>
        <begin position="27"/>
        <end position="49"/>
    </location>
</feature>
<keyword evidence="1 3" id="KW-0732">Signal</keyword>
<proteinExistence type="predicted"/>
<reference evidence="5" key="1">
    <citation type="journal article" date="2019" name="Int. J. Syst. Evol. Microbiol.">
        <title>The Global Catalogue of Microorganisms (GCM) 10K type strain sequencing project: providing services to taxonomists for standard genome sequencing and annotation.</title>
        <authorList>
            <consortium name="The Broad Institute Genomics Platform"/>
            <consortium name="The Broad Institute Genome Sequencing Center for Infectious Disease"/>
            <person name="Wu L."/>
            <person name="Ma J."/>
        </authorList>
    </citation>
    <scope>NUCLEOTIDE SEQUENCE [LARGE SCALE GENOMIC DNA]</scope>
    <source>
        <strain evidence="5">JCM 15628</strain>
    </source>
</reference>
<dbReference type="Proteomes" id="UP001500013">
    <property type="component" value="Unassembled WGS sequence"/>
</dbReference>
<comment type="caution">
    <text evidence="4">The sequence shown here is derived from an EMBL/GenBank/DDBJ whole genome shotgun (WGS) entry which is preliminary data.</text>
</comment>
<dbReference type="Gene3D" id="2.60.40.1240">
    <property type="match status" value="1"/>
</dbReference>
<feature type="signal peptide" evidence="3">
    <location>
        <begin position="1"/>
        <end position="22"/>
    </location>
</feature>
<evidence type="ECO:0008006" key="6">
    <source>
        <dbReference type="Google" id="ProtNLM"/>
    </source>
</evidence>
<evidence type="ECO:0000256" key="3">
    <source>
        <dbReference type="SAM" id="SignalP"/>
    </source>
</evidence>
<accession>A0ABP5E8P2</accession>
<dbReference type="EMBL" id="BAAAPU010000011">
    <property type="protein sequence ID" value="GAA1993520.1"/>
    <property type="molecule type" value="Genomic_DNA"/>
</dbReference>
<dbReference type="RefSeq" id="WP_344066934.1">
    <property type="nucleotide sequence ID" value="NZ_BAAAPU010000011.1"/>
</dbReference>
<sequence>MKKLSTTIAVAALSALTLTSCATSKVSSSSAAPAGDSKSQAADAPAAPEKADTALFGSTYTWDDGMQVTVSKPQNFKPSQYAAVMGKQTKFVLFTITVKNGSKQKIDLVGSATAQSGSGEASPVFDSGKGVESAPMTPLLPGRKVSYNAAFGVDDPKDIVLQYGPDFSHENAIFTSK</sequence>
<evidence type="ECO:0000313" key="5">
    <source>
        <dbReference type="Proteomes" id="UP001500013"/>
    </source>
</evidence>
<protein>
    <recommendedName>
        <fullName evidence="6">DUF4352 domain-containing protein</fullName>
    </recommendedName>
</protein>
<organism evidence="4 5">
    <name type="scientific">Terrabacter lapilli</name>
    <dbReference type="NCBI Taxonomy" id="436231"/>
    <lineage>
        <taxon>Bacteria</taxon>
        <taxon>Bacillati</taxon>
        <taxon>Actinomycetota</taxon>
        <taxon>Actinomycetes</taxon>
        <taxon>Micrococcales</taxon>
        <taxon>Intrasporangiaceae</taxon>
        <taxon>Terrabacter</taxon>
    </lineage>
</organism>
<dbReference type="PROSITE" id="PS51257">
    <property type="entry name" value="PROKAR_LIPOPROTEIN"/>
    <property type="match status" value="1"/>
</dbReference>
<dbReference type="InterPro" id="IPR029050">
    <property type="entry name" value="Immunoprotect_excell_Ig-like"/>
</dbReference>
<feature type="chain" id="PRO_5046930955" description="DUF4352 domain-containing protein" evidence="3">
    <location>
        <begin position="23"/>
        <end position="177"/>
    </location>
</feature>
<evidence type="ECO:0000256" key="1">
    <source>
        <dbReference type="ARBA" id="ARBA00022729"/>
    </source>
</evidence>
<gene>
    <name evidence="4" type="ORF">GCM10009817_39780</name>
</gene>
<feature type="region of interest" description="Disordered" evidence="2">
    <location>
        <begin position="117"/>
        <end position="136"/>
    </location>
</feature>
<keyword evidence="5" id="KW-1185">Reference proteome</keyword>
<evidence type="ECO:0000256" key="2">
    <source>
        <dbReference type="SAM" id="MobiDB-lite"/>
    </source>
</evidence>
<name>A0ABP5E8P2_9MICO</name>
<evidence type="ECO:0000313" key="4">
    <source>
        <dbReference type="EMBL" id="GAA1993520.1"/>
    </source>
</evidence>